<keyword evidence="2" id="KW-1185">Reference proteome</keyword>
<gene>
    <name evidence="1" type="ORF">Zmor_023764</name>
</gene>
<dbReference type="SUPFAM" id="SSF56349">
    <property type="entry name" value="DNA breaking-rejoining enzymes"/>
    <property type="match status" value="1"/>
</dbReference>
<reference evidence="1" key="1">
    <citation type="journal article" date="2023" name="G3 (Bethesda)">
        <title>Whole genome assemblies of Zophobas morio and Tenebrio molitor.</title>
        <authorList>
            <person name="Kaur S."/>
            <person name="Stinson S.A."/>
            <person name="diCenzo G.C."/>
        </authorList>
    </citation>
    <scope>NUCLEOTIDE SEQUENCE</scope>
    <source>
        <strain evidence="1">QUZm001</strain>
    </source>
</reference>
<name>A0AA38HXP9_9CUCU</name>
<dbReference type="InterPro" id="IPR011010">
    <property type="entry name" value="DNA_brk_join_enz"/>
</dbReference>
<dbReference type="AlphaFoldDB" id="A0AA38HXP9"/>
<proteinExistence type="predicted"/>
<dbReference type="EMBL" id="JALNTZ010000007">
    <property type="protein sequence ID" value="KAJ3646165.1"/>
    <property type="molecule type" value="Genomic_DNA"/>
</dbReference>
<sequence length="102" mass="11587">MLRSTINLEEGIDISRFSGLILYLKRKGEGHKPKKSSILTREHVDAFLTLAGDKEHLLNKVILIFGVTGATRRHELVSLKTTCVEDYETHFLVKLVETKPKL</sequence>
<accession>A0AA38HXP9</accession>
<evidence type="ECO:0000313" key="1">
    <source>
        <dbReference type="EMBL" id="KAJ3646165.1"/>
    </source>
</evidence>
<dbReference type="Proteomes" id="UP001168821">
    <property type="component" value="Unassembled WGS sequence"/>
</dbReference>
<comment type="caution">
    <text evidence="1">The sequence shown here is derived from an EMBL/GenBank/DDBJ whole genome shotgun (WGS) entry which is preliminary data.</text>
</comment>
<dbReference type="GO" id="GO:0003677">
    <property type="term" value="F:DNA binding"/>
    <property type="evidence" value="ECO:0007669"/>
    <property type="project" value="InterPro"/>
</dbReference>
<protein>
    <submittedName>
        <fullName evidence="1">Uncharacterized protein</fullName>
    </submittedName>
</protein>
<evidence type="ECO:0000313" key="2">
    <source>
        <dbReference type="Proteomes" id="UP001168821"/>
    </source>
</evidence>
<organism evidence="1 2">
    <name type="scientific">Zophobas morio</name>
    <dbReference type="NCBI Taxonomy" id="2755281"/>
    <lineage>
        <taxon>Eukaryota</taxon>
        <taxon>Metazoa</taxon>
        <taxon>Ecdysozoa</taxon>
        <taxon>Arthropoda</taxon>
        <taxon>Hexapoda</taxon>
        <taxon>Insecta</taxon>
        <taxon>Pterygota</taxon>
        <taxon>Neoptera</taxon>
        <taxon>Endopterygota</taxon>
        <taxon>Coleoptera</taxon>
        <taxon>Polyphaga</taxon>
        <taxon>Cucujiformia</taxon>
        <taxon>Tenebrionidae</taxon>
        <taxon>Zophobas</taxon>
    </lineage>
</organism>